<accession>W0BAS8</accession>
<dbReference type="HOGENOM" id="CLU_2538415_0_0_6"/>
<sequence>MNINKRSQMSNNYDDLGLLLDCTRNCGLQIEEALIGLVTLSVIAKENPNNFHELCIGPKNQKELFFDIIKKINSWRNMNSLVV</sequence>
<evidence type="ECO:0000313" key="1">
    <source>
        <dbReference type="EMBL" id="AHE65771.1"/>
    </source>
</evidence>
<dbReference type="AlphaFoldDB" id="W0BAS8"/>
<evidence type="ECO:0000313" key="2">
    <source>
        <dbReference type="Proteomes" id="UP000018838"/>
    </source>
</evidence>
<dbReference type="PATRIC" id="fig|1268635.3.peg.187"/>
<reference evidence="1 2" key="1">
    <citation type="journal article" date="2013" name="Int. J. Med. Microbiol.">
        <title>Legionella oakridgensis ATCC 33761 genome sequence and phenotypic characterization reveals its replication capacity in amoebae.</title>
        <authorList>
            <person name="Brzuszkiewicz E."/>
            <person name="Schulz T."/>
            <person name="Rydzewski K."/>
            <person name="Daniel R."/>
            <person name="Gillmaier N."/>
            <person name="Dittmann C."/>
            <person name="Holland G."/>
            <person name="Schunder E."/>
            <person name="Lautner M."/>
            <person name="Eisenreich W."/>
            <person name="Luck C."/>
            <person name="Heuner K."/>
        </authorList>
    </citation>
    <scope>NUCLEOTIDE SEQUENCE [LARGE SCALE GENOMIC DNA]</scope>
    <source>
        <strain>OR-10</strain>
        <strain evidence="2">ATCC 33761</strain>
    </source>
</reference>
<dbReference type="EMBL" id="CP004006">
    <property type="protein sequence ID" value="AHE65771.1"/>
    <property type="molecule type" value="Genomic_DNA"/>
</dbReference>
<keyword evidence="2" id="KW-1185">Reference proteome</keyword>
<gene>
    <name evidence="1" type="ORF">Loa_00181</name>
</gene>
<dbReference type="KEGG" id="lok:Loa_00181"/>
<name>W0BAS8_9GAMM</name>
<organism evidence="1 2">
    <name type="scientific">Legionella oakridgensis ATCC 33761 = DSM 21215</name>
    <dbReference type="NCBI Taxonomy" id="1268635"/>
    <lineage>
        <taxon>Bacteria</taxon>
        <taxon>Pseudomonadati</taxon>
        <taxon>Pseudomonadota</taxon>
        <taxon>Gammaproteobacteria</taxon>
        <taxon>Legionellales</taxon>
        <taxon>Legionellaceae</taxon>
        <taxon>Legionella</taxon>
    </lineage>
</organism>
<dbReference type="Proteomes" id="UP000018838">
    <property type="component" value="Chromosome"/>
</dbReference>
<dbReference type="RefSeq" id="WP_025384750.1">
    <property type="nucleotide sequence ID" value="NZ_CP004006.1"/>
</dbReference>
<protein>
    <submittedName>
        <fullName evidence="1">Uncharacterized protein</fullName>
    </submittedName>
</protein>
<proteinExistence type="predicted"/>
<dbReference type="STRING" id="1268635.Loa_00181"/>